<feature type="transmembrane region" description="Helical" evidence="5">
    <location>
        <begin position="161"/>
        <end position="181"/>
    </location>
</feature>
<dbReference type="Pfam" id="PF07690">
    <property type="entry name" value="MFS_1"/>
    <property type="match status" value="1"/>
</dbReference>
<protein>
    <submittedName>
        <fullName evidence="6">Related to trichothecene efflux pump</fullName>
    </submittedName>
</protein>
<evidence type="ECO:0000313" key="7">
    <source>
        <dbReference type="Proteomes" id="UP000178912"/>
    </source>
</evidence>
<evidence type="ECO:0000256" key="5">
    <source>
        <dbReference type="SAM" id="Phobius"/>
    </source>
</evidence>
<gene>
    <name evidence="6" type="ORF">RAG0_09288</name>
</gene>
<dbReference type="InterPro" id="IPR011701">
    <property type="entry name" value="MFS"/>
</dbReference>
<keyword evidence="3 5" id="KW-1133">Transmembrane helix</keyword>
<feature type="transmembrane region" description="Helical" evidence="5">
    <location>
        <begin position="242"/>
        <end position="264"/>
    </location>
</feature>
<dbReference type="InterPro" id="IPR036259">
    <property type="entry name" value="MFS_trans_sf"/>
</dbReference>
<evidence type="ECO:0000313" key="6">
    <source>
        <dbReference type="EMBL" id="CZT01884.1"/>
    </source>
</evidence>
<dbReference type="Proteomes" id="UP000178912">
    <property type="component" value="Unassembled WGS sequence"/>
</dbReference>
<comment type="subcellular location">
    <subcellularLocation>
        <location evidence="1">Membrane</location>
        <topology evidence="1">Multi-pass membrane protein</topology>
    </subcellularLocation>
</comment>
<name>A0A1E1KUS4_9HELO</name>
<keyword evidence="7" id="KW-1185">Reference proteome</keyword>
<dbReference type="OrthoDB" id="4161376at2759"/>
<sequence length="459" mass="49275">MTAVSNPPSISLHAAEGKEHEPQHVGQIATHDQVPGIPITMRKTASEPLAMMSFKRMMSLIAMALMRTISQIPIWFILAKLLALAGIFPFVGSLSDLLGRQYVALADSLLVMLGMIALSMAKIMNIFIAGMASTGIGAEISELTAPAATSDLAPTAKRGKYIAVLIFMILPICASIIWAQLIAHYGGWRYCRLLCGVWTAIGFFMTLFFYFPAPRVKSMALTKREIISQIDLHHRFCFAPRILALTLVITFVSGANFFSIIMFWPTQACNVCGHDPVGLGLRGLPARFSILAGAVTDIPVLIGLGIGGIVVPASIMTTIICPDDLIATVTALILQCGSSAAQSLHSILQNFHPKPDPNSKHLISGTMIYKLGIKNATYIGHAIECTGASLLPTLRTIPGIGKSETAYQMVVLAGQVAFAESYKYVYYASIAFEAVSVVAACFLGNVGGYMDDHVAVVLH</sequence>
<dbReference type="PANTHER" id="PTHR23501:SF109">
    <property type="entry name" value="MAJOR FACILITATOR SUPERFAMILY (MFS) PROFILE DOMAIN-CONTAINING PROTEIN-RELATED"/>
    <property type="match status" value="1"/>
</dbReference>
<dbReference type="GO" id="GO:0022857">
    <property type="term" value="F:transmembrane transporter activity"/>
    <property type="evidence" value="ECO:0007669"/>
    <property type="project" value="InterPro"/>
</dbReference>
<feature type="transmembrane region" description="Helical" evidence="5">
    <location>
        <begin position="102"/>
        <end position="121"/>
    </location>
</feature>
<evidence type="ECO:0000256" key="1">
    <source>
        <dbReference type="ARBA" id="ARBA00004141"/>
    </source>
</evidence>
<organism evidence="6 7">
    <name type="scientific">Rhynchosporium agropyri</name>
    <dbReference type="NCBI Taxonomy" id="914238"/>
    <lineage>
        <taxon>Eukaryota</taxon>
        <taxon>Fungi</taxon>
        <taxon>Dikarya</taxon>
        <taxon>Ascomycota</taxon>
        <taxon>Pezizomycotina</taxon>
        <taxon>Leotiomycetes</taxon>
        <taxon>Helotiales</taxon>
        <taxon>Ploettnerulaceae</taxon>
        <taxon>Rhynchosporium</taxon>
    </lineage>
</organism>
<dbReference type="AlphaFoldDB" id="A0A1E1KUS4"/>
<evidence type="ECO:0000256" key="2">
    <source>
        <dbReference type="ARBA" id="ARBA00022692"/>
    </source>
</evidence>
<evidence type="ECO:0000256" key="4">
    <source>
        <dbReference type="ARBA" id="ARBA00023136"/>
    </source>
</evidence>
<dbReference type="PANTHER" id="PTHR23501">
    <property type="entry name" value="MAJOR FACILITATOR SUPERFAMILY"/>
    <property type="match status" value="1"/>
</dbReference>
<dbReference type="GO" id="GO:0005886">
    <property type="term" value="C:plasma membrane"/>
    <property type="evidence" value="ECO:0007669"/>
    <property type="project" value="TreeGrafter"/>
</dbReference>
<dbReference type="EMBL" id="FJUX01000053">
    <property type="protein sequence ID" value="CZT01884.1"/>
    <property type="molecule type" value="Genomic_DNA"/>
</dbReference>
<dbReference type="SUPFAM" id="SSF103473">
    <property type="entry name" value="MFS general substrate transporter"/>
    <property type="match status" value="1"/>
</dbReference>
<keyword evidence="2 5" id="KW-0812">Transmembrane</keyword>
<feature type="transmembrane region" description="Helical" evidence="5">
    <location>
        <begin position="187"/>
        <end position="211"/>
    </location>
</feature>
<evidence type="ECO:0000256" key="3">
    <source>
        <dbReference type="ARBA" id="ARBA00022989"/>
    </source>
</evidence>
<feature type="transmembrane region" description="Helical" evidence="5">
    <location>
        <begin position="60"/>
        <end position="90"/>
    </location>
</feature>
<keyword evidence="4 5" id="KW-0472">Membrane</keyword>
<reference evidence="7" key="1">
    <citation type="submission" date="2016-03" db="EMBL/GenBank/DDBJ databases">
        <authorList>
            <person name="Guldener U."/>
        </authorList>
    </citation>
    <scope>NUCLEOTIDE SEQUENCE [LARGE SCALE GENOMIC DNA]</scope>
    <source>
        <strain evidence="7">04CH-RAC-A.6.1</strain>
    </source>
</reference>
<proteinExistence type="predicted"/>
<accession>A0A1E1KUS4</accession>
<dbReference type="Gene3D" id="1.20.1250.20">
    <property type="entry name" value="MFS general substrate transporter like domains"/>
    <property type="match status" value="1"/>
</dbReference>